<gene>
    <name evidence="1" type="ORF">RIF29_38433</name>
</gene>
<keyword evidence="2" id="KW-1185">Reference proteome</keyword>
<accession>A0AAN9E1Q8</accession>
<dbReference type="Proteomes" id="UP001372338">
    <property type="component" value="Unassembled WGS sequence"/>
</dbReference>
<dbReference type="EMBL" id="JAYWIO010000008">
    <property type="protein sequence ID" value="KAK7243627.1"/>
    <property type="molecule type" value="Genomic_DNA"/>
</dbReference>
<reference evidence="1 2" key="1">
    <citation type="submission" date="2024-01" db="EMBL/GenBank/DDBJ databases">
        <title>The genomes of 5 underutilized Papilionoideae crops provide insights into root nodulation and disease resistanc.</title>
        <authorList>
            <person name="Yuan L."/>
        </authorList>
    </citation>
    <scope>NUCLEOTIDE SEQUENCE [LARGE SCALE GENOMIC DNA]</scope>
    <source>
        <strain evidence="1">ZHUSHIDOU_FW_LH</strain>
        <tissue evidence="1">Leaf</tissue>
    </source>
</reference>
<protein>
    <submittedName>
        <fullName evidence="1">Uncharacterized protein</fullName>
    </submittedName>
</protein>
<evidence type="ECO:0000313" key="2">
    <source>
        <dbReference type="Proteomes" id="UP001372338"/>
    </source>
</evidence>
<sequence length="83" mass="8622">MGSGGATAVGATGGATATCIKNITSLIHDCKNDPLREIVLKPPKLHKTPIQRQPLSLRGHAIISLLSASLIKPSTLSLSHTLC</sequence>
<comment type="caution">
    <text evidence="1">The sequence shown here is derived from an EMBL/GenBank/DDBJ whole genome shotgun (WGS) entry which is preliminary data.</text>
</comment>
<organism evidence="1 2">
    <name type="scientific">Crotalaria pallida</name>
    <name type="common">Smooth rattlebox</name>
    <name type="synonym">Crotalaria striata</name>
    <dbReference type="NCBI Taxonomy" id="3830"/>
    <lineage>
        <taxon>Eukaryota</taxon>
        <taxon>Viridiplantae</taxon>
        <taxon>Streptophyta</taxon>
        <taxon>Embryophyta</taxon>
        <taxon>Tracheophyta</taxon>
        <taxon>Spermatophyta</taxon>
        <taxon>Magnoliopsida</taxon>
        <taxon>eudicotyledons</taxon>
        <taxon>Gunneridae</taxon>
        <taxon>Pentapetalae</taxon>
        <taxon>rosids</taxon>
        <taxon>fabids</taxon>
        <taxon>Fabales</taxon>
        <taxon>Fabaceae</taxon>
        <taxon>Papilionoideae</taxon>
        <taxon>50 kb inversion clade</taxon>
        <taxon>genistoids sensu lato</taxon>
        <taxon>core genistoids</taxon>
        <taxon>Crotalarieae</taxon>
        <taxon>Crotalaria</taxon>
    </lineage>
</organism>
<evidence type="ECO:0000313" key="1">
    <source>
        <dbReference type="EMBL" id="KAK7243627.1"/>
    </source>
</evidence>
<name>A0AAN9E1Q8_CROPI</name>
<dbReference type="AlphaFoldDB" id="A0AAN9E1Q8"/>
<proteinExistence type="predicted"/>